<accession>A0A7U4J8G5</accession>
<evidence type="ECO:0000256" key="4">
    <source>
        <dbReference type="SAM" id="Phobius"/>
    </source>
</evidence>
<dbReference type="GO" id="GO:0046983">
    <property type="term" value="F:protein dimerization activity"/>
    <property type="evidence" value="ECO:0007669"/>
    <property type="project" value="InterPro"/>
</dbReference>
<evidence type="ECO:0008006" key="10">
    <source>
        <dbReference type="Google" id="ProtNLM"/>
    </source>
</evidence>
<keyword evidence="4" id="KW-0812">Transmembrane</keyword>
<evidence type="ECO:0000313" key="8">
    <source>
        <dbReference type="EMBL" id="AJP72097.1"/>
    </source>
</evidence>
<gene>
    <name evidence="8" type="ORF">TS85_10350</name>
</gene>
<keyword evidence="1" id="KW-0808">Transferase</keyword>
<dbReference type="InterPro" id="IPR003594">
    <property type="entry name" value="HATPase_dom"/>
</dbReference>
<dbReference type="InterPro" id="IPR050482">
    <property type="entry name" value="Sensor_HK_TwoCompSys"/>
</dbReference>
<dbReference type="Gene3D" id="2.60.40.10">
    <property type="entry name" value="Immunoglobulins"/>
    <property type="match status" value="1"/>
</dbReference>
<evidence type="ECO:0000259" key="7">
    <source>
        <dbReference type="Pfam" id="PF07730"/>
    </source>
</evidence>
<evidence type="ECO:0000256" key="2">
    <source>
        <dbReference type="ARBA" id="ARBA00022777"/>
    </source>
</evidence>
<dbReference type="Proteomes" id="UP000032300">
    <property type="component" value="Chromosome"/>
</dbReference>
<name>A0A7U4J8G5_9SPHN</name>
<keyword evidence="9" id="KW-1185">Reference proteome</keyword>
<dbReference type="CDD" id="cd16917">
    <property type="entry name" value="HATPase_UhpB-NarQ-NarX-like"/>
    <property type="match status" value="1"/>
</dbReference>
<dbReference type="SUPFAM" id="SSF63829">
    <property type="entry name" value="Calcium-dependent phosphotriesterase"/>
    <property type="match status" value="1"/>
</dbReference>
<proteinExistence type="predicted"/>
<dbReference type="Pfam" id="PF07495">
    <property type="entry name" value="Y_Y_Y"/>
    <property type="match status" value="1"/>
</dbReference>
<reference evidence="8 9" key="1">
    <citation type="journal article" date="2015" name="Int. J. Syst. Evol. Microbiol.">
        <title>Sphingomonas hengshuiensis sp. nov., isolated from lake wetland.</title>
        <authorList>
            <person name="Wei S."/>
            <person name="Wang T."/>
            <person name="Liu H."/>
            <person name="Zhang C."/>
            <person name="Guo J."/>
            <person name="Wang Q."/>
            <person name="Liang K."/>
            <person name="Zhang Z."/>
        </authorList>
    </citation>
    <scope>NUCLEOTIDE SEQUENCE [LARGE SCALE GENOMIC DNA]</scope>
    <source>
        <strain evidence="8 9">WHSC-8</strain>
    </source>
</reference>
<keyword evidence="3" id="KW-0902">Two-component regulatory system</keyword>
<feature type="domain" description="Histidine kinase/HSP90-like ATPase" evidence="5">
    <location>
        <begin position="889"/>
        <end position="976"/>
    </location>
</feature>
<feature type="transmembrane region" description="Helical" evidence="4">
    <location>
        <begin position="742"/>
        <end position="760"/>
    </location>
</feature>
<protein>
    <recommendedName>
        <fullName evidence="10">Histidine kinase/HSP90-like ATPase domain-containing protein</fullName>
    </recommendedName>
</protein>
<evidence type="ECO:0000259" key="6">
    <source>
        <dbReference type="Pfam" id="PF07495"/>
    </source>
</evidence>
<keyword evidence="4" id="KW-1133">Transmembrane helix</keyword>
<evidence type="ECO:0000259" key="5">
    <source>
        <dbReference type="Pfam" id="PF02518"/>
    </source>
</evidence>
<dbReference type="Gene3D" id="3.30.565.10">
    <property type="entry name" value="Histidine kinase-like ATPase, C-terminal domain"/>
    <property type="match status" value="1"/>
</dbReference>
<dbReference type="GO" id="GO:0000155">
    <property type="term" value="F:phosphorelay sensor kinase activity"/>
    <property type="evidence" value="ECO:0007669"/>
    <property type="project" value="InterPro"/>
</dbReference>
<dbReference type="Gene3D" id="1.20.5.1930">
    <property type="match status" value="1"/>
</dbReference>
<dbReference type="InterPro" id="IPR011123">
    <property type="entry name" value="Y_Y_Y"/>
</dbReference>
<dbReference type="Pfam" id="PF02518">
    <property type="entry name" value="HATPase_c"/>
    <property type="match status" value="1"/>
</dbReference>
<feature type="domain" description="Signal transduction histidine kinase subgroup 3 dimerisation and phosphoacceptor" evidence="7">
    <location>
        <begin position="781"/>
        <end position="844"/>
    </location>
</feature>
<dbReference type="Gene3D" id="2.130.10.10">
    <property type="entry name" value="YVTN repeat-like/Quinoprotein amine dehydrogenase"/>
    <property type="match status" value="2"/>
</dbReference>
<dbReference type="Pfam" id="PF07730">
    <property type="entry name" value="HisKA_3"/>
    <property type="match status" value="1"/>
</dbReference>
<evidence type="ECO:0000313" key="9">
    <source>
        <dbReference type="Proteomes" id="UP000032300"/>
    </source>
</evidence>
<organism evidence="8 9">
    <name type="scientific">Sphingomonas hengshuiensis</name>
    <dbReference type="NCBI Taxonomy" id="1609977"/>
    <lineage>
        <taxon>Bacteria</taxon>
        <taxon>Pseudomonadati</taxon>
        <taxon>Pseudomonadota</taxon>
        <taxon>Alphaproteobacteria</taxon>
        <taxon>Sphingomonadales</taxon>
        <taxon>Sphingomonadaceae</taxon>
        <taxon>Sphingomonas</taxon>
    </lineage>
</organism>
<dbReference type="InterPro" id="IPR036890">
    <property type="entry name" value="HATPase_C_sf"/>
</dbReference>
<dbReference type="InterPro" id="IPR011712">
    <property type="entry name" value="Sig_transdc_His_kin_sub3_dim/P"/>
</dbReference>
<dbReference type="PANTHER" id="PTHR24421">
    <property type="entry name" value="NITRATE/NITRITE SENSOR PROTEIN NARX-RELATED"/>
    <property type="match status" value="1"/>
</dbReference>
<feature type="domain" description="Two component regulator three Y" evidence="6">
    <location>
        <begin position="672"/>
        <end position="734"/>
    </location>
</feature>
<dbReference type="InterPro" id="IPR015943">
    <property type="entry name" value="WD40/YVTN_repeat-like_dom_sf"/>
</dbReference>
<dbReference type="SUPFAM" id="SSF101898">
    <property type="entry name" value="NHL repeat"/>
    <property type="match status" value="1"/>
</dbReference>
<reference evidence="8 9" key="2">
    <citation type="submission" date="2015-02" db="EMBL/GenBank/DDBJ databases">
        <title>The complete genome of Sphingomonas hengshuiensis sp. WHSC-8 isolated from soil of Hengshui Lake.</title>
        <authorList>
            <person name="Wei S."/>
            <person name="Guo J."/>
            <person name="Su C."/>
            <person name="Wu R."/>
            <person name="Zhang Z."/>
            <person name="Liang K."/>
            <person name="Li H."/>
            <person name="Wang T."/>
            <person name="Liu H."/>
            <person name="Zhang C."/>
            <person name="Li Z."/>
            <person name="Wang Q."/>
            <person name="Meng J."/>
        </authorList>
    </citation>
    <scope>NUCLEOTIDE SEQUENCE [LARGE SCALE GENOMIC DNA]</scope>
    <source>
        <strain evidence="8 9">WHSC-8</strain>
    </source>
</reference>
<dbReference type="PANTHER" id="PTHR24421:SF62">
    <property type="entry name" value="SENSORY TRANSDUCTION HISTIDINE KINASE"/>
    <property type="match status" value="1"/>
</dbReference>
<evidence type="ECO:0000256" key="3">
    <source>
        <dbReference type="ARBA" id="ARBA00023012"/>
    </source>
</evidence>
<dbReference type="InterPro" id="IPR013783">
    <property type="entry name" value="Ig-like_fold"/>
</dbReference>
<evidence type="ECO:0000256" key="1">
    <source>
        <dbReference type="ARBA" id="ARBA00022679"/>
    </source>
</evidence>
<dbReference type="SUPFAM" id="SSF55874">
    <property type="entry name" value="ATPase domain of HSP90 chaperone/DNA topoisomerase II/histidine kinase"/>
    <property type="match status" value="1"/>
</dbReference>
<dbReference type="AlphaFoldDB" id="A0A7U4J8G5"/>
<keyword evidence="2" id="KW-0418">Kinase</keyword>
<sequence length="1008" mass="109746">MLAWLIPLAIPPAAAQYARLGLSQFTHTRWTTDDGVPATGVGSLAQTPDGWLWISSAEGLFRFDGVAFERIDPPVGSPMERASPRSLFVTRSGELWVSYAQGGGIAAYRGGGLRPVGPPGRAMSLSVVAQTRDGAIWAIGEGYRDTRFHRWFGGKWESLDARLRAPEGFAGEVCETADGSVWTSLRADDRSSFFSLPPGAAQLRPSPIRTYGMVTCRIDPKGRMWIADKGGTRMVVGADGRLIERPIVFPAVPNLDAAYLAFDAAGGLWGGTNSTGIFYIPDADKPRRTVADRLEQFVAADGLTSDGVYTPFVDREGNIWFASDAGLNRFRPARALRERSIPGDAGQGYAIAGAGDQVFVVTTAGVFQLGRGAPRRLLDHGVGGICPAREGGFWAVRDFEILHVRAGKQRSLPLPAGGGLTGSCVEDRSGRLWASLYQGGAMWRDAGGWHRLRQPLPDVRWPDLVLTTAGDAAYVTSDALVTLRPEGASTIALAPFDLGDIMKLSNGLRDIFISGNNGLLRVRGNRVDRIDARRFPWVARLRGLVQTPSGDTWLRRALWVSRVSTADLDRAFEDPSAHLPRTYYDLRDGVIPALDQTFTGPQVTVGAEGRIWLPDRQGLGYIDPGKGARDAAPPPLVIRSLASGGTVYRDPGTVTLSAGTRALEIGYAALSYAAPHRVEFRYRLEGVDEDWVSAGTRRLASYTNLGPGKYRFEVMATNGDGVWNSKGATLAFEIPPTFVQGWPFKLLCGLVVLGLLWLAYSMRLRTVANRIRARLAARVEERERIARDLHDTLLQSVQALTLRFQLVVDELPIAERARPALEAAIDRADQTIAEGRDRVLALRSLQEAPDIAAILADLVQRQGFDASVCISITAEGTPRPIAPPVLDEVRYLAGEAIFNIWRHACATQVAIEIGYRDDFSLRLRDNGVGIDPEIARSGAAGHFGLAGMRERARKLRGTLGVRRLPEGGTEILLSVPGRVAYTPARRRGLFRFWRRQGPRPPAISASSR</sequence>
<keyword evidence="4" id="KW-0472">Membrane</keyword>
<dbReference type="KEGG" id="sphi:TS85_10350"/>
<dbReference type="EMBL" id="CP010836">
    <property type="protein sequence ID" value="AJP72097.1"/>
    <property type="molecule type" value="Genomic_DNA"/>
</dbReference>
<dbReference type="GO" id="GO:0016020">
    <property type="term" value="C:membrane"/>
    <property type="evidence" value="ECO:0007669"/>
    <property type="project" value="InterPro"/>
</dbReference>